<accession>A0A553NH39</accession>
<evidence type="ECO:0000313" key="2">
    <source>
        <dbReference type="EMBL" id="TRY64708.1"/>
    </source>
</evidence>
<dbReference type="EMBL" id="SRMA01026975">
    <property type="protein sequence ID" value="TRY64708.1"/>
    <property type="molecule type" value="Genomic_DNA"/>
</dbReference>
<name>A0A553NH39_9TELE</name>
<dbReference type="Proteomes" id="UP000316079">
    <property type="component" value="Unassembled WGS sequence"/>
</dbReference>
<feature type="region of interest" description="Disordered" evidence="1">
    <location>
        <begin position="1"/>
        <end position="35"/>
    </location>
</feature>
<sequence length="136" mass="15397">MEDTLSTENKDSSSLNREKPNPAEPSCVSLKSDRSMIEPIAFNDKTPTDKMGEIISSESSCKSIKSDLSLNKPMGFKERKREKPNPAPPSCVSLKSDWSMIEPITFNNKTTTDKMREIISSEPSCRSMMEFEERKR</sequence>
<reference evidence="2 3" key="1">
    <citation type="journal article" date="2019" name="Sci. Data">
        <title>Hybrid genome assembly and annotation of Danionella translucida.</title>
        <authorList>
            <person name="Kadobianskyi M."/>
            <person name="Schulze L."/>
            <person name="Schuelke M."/>
            <person name="Judkewitz B."/>
        </authorList>
    </citation>
    <scope>NUCLEOTIDE SEQUENCE [LARGE SCALE GENOMIC DNA]</scope>
    <source>
        <strain evidence="2 3">Bolton</strain>
    </source>
</reference>
<evidence type="ECO:0000256" key="1">
    <source>
        <dbReference type="SAM" id="MobiDB-lite"/>
    </source>
</evidence>
<dbReference type="OrthoDB" id="8951038at2759"/>
<feature type="region of interest" description="Disordered" evidence="1">
    <location>
        <begin position="68"/>
        <end position="94"/>
    </location>
</feature>
<feature type="compositionally biased region" description="Basic and acidic residues" evidence="1">
    <location>
        <begin position="75"/>
        <end position="84"/>
    </location>
</feature>
<feature type="compositionally biased region" description="Basic and acidic residues" evidence="1">
    <location>
        <begin position="8"/>
        <end position="21"/>
    </location>
</feature>
<evidence type="ECO:0000313" key="3">
    <source>
        <dbReference type="Proteomes" id="UP000316079"/>
    </source>
</evidence>
<proteinExistence type="predicted"/>
<gene>
    <name evidence="2" type="ORF">DNTS_022753</name>
</gene>
<keyword evidence="3" id="KW-1185">Reference proteome</keyword>
<protein>
    <submittedName>
        <fullName evidence="2">Uncharacterized protein</fullName>
    </submittedName>
</protein>
<dbReference type="AlphaFoldDB" id="A0A553NH39"/>
<dbReference type="STRING" id="623744.A0A553NH39"/>
<organism evidence="2 3">
    <name type="scientific">Danionella cerebrum</name>
    <dbReference type="NCBI Taxonomy" id="2873325"/>
    <lineage>
        <taxon>Eukaryota</taxon>
        <taxon>Metazoa</taxon>
        <taxon>Chordata</taxon>
        <taxon>Craniata</taxon>
        <taxon>Vertebrata</taxon>
        <taxon>Euteleostomi</taxon>
        <taxon>Actinopterygii</taxon>
        <taxon>Neopterygii</taxon>
        <taxon>Teleostei</taxon>
        <taxon>Ostariophysi</taxon>
        <taxon>Cypriniformes</taxon>
        <taxon>Danionidae</taxon>
        <taxon>Danioninae</taxon>
        <taxon>Danionella</taxon>
    </lineage>
</organism>
<comment type="caution">
    <text evidence="2">The sequence shown here is derived from an EMBL/GenBank/DDBJ whole genome shotgun (WGS) entry which is preliminary data.</text>
</comment>